<dbReference type="Proteomes" id="UP000233524">
    <property type="component" value="Unassembled WGS sequence"/>
</dbReference>
<keyword evidence="3" id="KW-1185">Reference proteome</keyword>
<dbReference type="AlphaFoldDB" id="A0A2N3NFU3"/>
<dbReference type="InParanoid" id="A0A2N3NFU3"/>
<feature type="compositionally biased region" description="Polar residues" evidence="1">
    <location>
        <begin position="503"/>
        <end position="513"/>
    </location>
</feature>
<dbReference type="Pfam" id="PF14441">
    <property type="entry name" value="OTT_1508_deam"/>
    <property type="match status" value="1"/>
</dbReference>
<name>A0A2N3NFU3_9PEZI</name>
<reference evidence="2 3" key="1">
    <citation type="journal article" date="2017" name="G3 (Bethesda)">
        <title>First Draft Genome Sequence of the Pathogenic Fungus Lomentospora prolificans (Formerly Scedosporium prolificans).</title>
        <authorList>
            <person name="Luo R."/>
            <person name="Zimin A."/>
            <person name="Workman R."/>
            <person name="Fan Y."/>
            <person name="Pertea G."/>
            <person name="Grossman N."/>
            <person name="Wear M.P."/>
            <person name="Jia B."/>
            <person name="Miller H."/>
            <person name="Casadevall A."/>
            <person name="Timp W."/>
            <person name="Zhang S.X."/>
            <person name="Salzberg S.L."/>
        </authorList>
    </citation>
    <scope>NUCLEOTIDE SEQUENCE [LARGE SCALE GENOMIC DNA]</scope>
    <source>
        <strain evidence="2 3">JHH-5317</strain>
    </source>
</reference>
<accession>A0A2N3NFU3</accession>
<protein>
    <submittedName>
        <fullName evidence="2">Uncharacterized protein</fullName>
    </submittedName>
</protein>
<gene>
    <name evidence="2" type="ORF">jhhlp_003029</name>
</gene>
<proteinExistence type="predicted"/>
<comment type="caution">
    <text evidence="2">The sequence shown here is derived from an EMBL/GenBank/DDBJ whole genome shotgun (WGS) entry which is preliminary data.</text>
</comment>
<evidence type="ECO:0000313" key="2">
    <source>
        <dbReference type="EMBL" id="PKS11267.1"/>
    </source>
</evidence>
<dbReference type="InterPro" id="IPR027796">
    <property type="entry name" value="OTT_1508_deam-like"/>
</dbReference>
<feature type="compositionally biased region" description="Basic and acidic residues" evidence="1">
    <location>
        <begin position="471"/>
        <end position="480"/>
    </location>
</feature>
<organism evidence="2 3">
    <name type="scientific">Lomentospora prolificans</name>
    <dbReference type="NCBI Taxonomy" id="41688"/>
    <lineage>
        <taxon>Eukaryota</taxon>
        <taxon>Fungi</taxon>
        <taxon>Dikarya</taxon>
        <taxon>Ascomycota</taxon>
        <taxon>Pezizomycotina</taxon>
        <taxon>Sordariomycetes</taxon>
        <taxon>Hypocreomycetidae</taxon>
        <taxon>Microascales</taxon>
        <taxon>Microascaceae</taxon>
        <taxon>Lomentospora</taxon>
    </lineage>
</organism>
<dbReference type="VEuPathDB" id="FungiDB:jhhlp_003029"/>
<dbReference type="EMBL" id="NLAX01000008">
    <property type="protein sequence ID" value="PKS11267.1"/>
    <property type="molecule type" value="Genomic_DNA"/>
</dbReference>
<feature type="compositionally biased region" description="Low complexity" evidence="1">
    <location>
        <begin position="461"/>
        <end position="470"/>
    </location>
</feature>
<sequence length="569" mass="64193">MTGDTPTPLVAEGPTIPSVSCAKNIALLRFLHEIPELPTRNQRNRVPFRDEDYQLPFDRERQLAGILAFLSRVKDDPYRVPAISLQECPKGRSVNVLIAVNRKSAADGKVAVQKIADGFQRIFEPLRGAGKDDDYEVRDRVFDAIVPMCWDRIVERLSPDKSWKASEKKKKPIKELLQNAIKALRNNNKVPVSSRAAAKEFLERARAALRQVSAWDNHRVVPEMKALIRKIHSLKNVPEFARIVALVPNGVQLEYMVTKVSRYLEAAKYLSRTAMKYPIARRMVPVAVDLPATILNEKPSQDVPADIDTTLNRLHQDKKSRKAIYRLLEVREENAQPQFHKYFETALNKVTVHAEIQILAYCDLNGRGRYPRVVCSSKKACYLCNQFITLHGKIYTPYCHGKLYIHWRLPNFPSRDMKLPFSARLEQVGMKSLKTMHRENKRIKHPDPTESACHTLLLSTTTLSGGSSTSDSRDESERAEATSFILAESGGSSRSLEGRHSDSGNCNPEQAPSRSGDEPTEPVLGGECPANQEPQYRTLGSLSSFAYSSVQPYSSIHKPEGPIETWRNK</sequence>
<evidence type="ECO:0000313" key="3">
    <source>
        <dbReference type="Proteomes" id="UP000233524"/>
    </source>
</evidence>
<dbReference type="OrthoDB" id="4851849at2759"/>
<evidence type="ECO:0000256" key="1">
    <source>
        <dbReference type="SAM" id="MobiDB-lite"/>
    </source>
</evidence>
<feature type="region of interest" description="Disordered" evidence="1">
    <location>
        <begin position="461"/>
        <end position="534"/>
    </location>
</feature>